<dbReference type="PRINTS" id="PR00369">
    <property type="entry name" value="FLAVODOXIN"/>
</dbReference>
<dbReference type="InterPro" id="IPR039261">
    <property type="entry name" value="FNR_nucleotide-bd"/>
</dbReference>
<dbReference type="Gene3D" id="2.40.30.10">
    <property type="entry name" value="Translation factors"/>
    <property type="match status" value="1"/>
</dbReference>
<dbReference type="InterPro" id="IPR003097">
    <property type="entry name" value="CysJ-like_FAD-binding"/>
</dbReference>
<dbReference type="InterPro" id="IPR001433">
    <property type="entry name" value="OxRdtase_FAD/NAD-bd"/>
</dbReference>
<name>A0ABY7DYV1_MYAAR</name>
<accession>A0ABY7DYV1</accession>
<dbReference type="PANTHER" id="PTHR19384:SF128">
    <property type="entry name" value="NADPH OXIDOREDUCTASE A"/>
    <property type="match status" value="1"/>
</dbReference>
<comment type="cofactor">
    <cofactor evidence="2">
        <name>FAD</name>
        <dbReference type="ChEBI" id="CHEBI:57692"/>
    </cofactor>
</comment>
<dbReference type="PRINTS" id="PR00371">
    <property type="entry name" value="FPNCR"/>
</dbReference>
<comment type="cofactor">
    <cofactor evidence="1">
        <name>FMN</name>
        <dbReference type="ChEBI" id="CHEBI:58210"/>
    </cofactor>
</comment>
<protein>
    <submittedName>
        <fullName evidence="10">REDA-like protein</fullName>
    </submittedName>
</protein>
<dbReference type="PANTHER" id="PTHR19384">
    <property type="entry name" value="NITRIC OXIDE SYNTHASE-RELATED"/>
    <property type="match status" value="1"/>
</dbReference>
<evidence type="ECO:0000256" key="4">
    <source>
        <dbReference type="ARBA" id="ARBA00022643"/>
    </source>
</evidence>
<organism evidence="10 11">
    <name type="scientific">Mya arenaria</name>
    <name type="common">Soft-shell clam</name>
    <dbReference type="NCBI Taxonomy" id="6604"/>
    <lineage>
        <taxon>Eukaryota</taxon>
        <taxon>Metazoa</taxon>
        <taxon>Spiralia</taxon>
        <taxon>Lophotrochozoa</taxon>
        <taxon>Mollusca</taxon>
        <taxon>Bivalvia</taxon>
        <taxon>Autobranchia</taxon>
        <taxon>Heteroconchia</taxon>
        <taxon>Euheterodonta</taxon>
        <taxon>Imparidentia</taxon>
        <taxon>Neoheterodontei</taxon>
        <taxon>Myida</taxon>
        <taxon>Myoidea</taxon>
        <taxon>Myidae</taxon>
        <taxon>Mya</taxon>
    </lineage>
</organism>
<keyword evidence="5" id="KW-0274">FAD</keyword>
<evidence type="ECO:0000256" key="7">
    <source>
        <dbReference type="ARBA" id="ARBA00023002"/>
    </source>
</evidence>
<evidence type="ECO:0000256" key="1">
    <source>
        <dbReference type="ARBA" id="ARBA00001917"/>
    </source>
</evidence>
<dbReference type="PROSITE" id="PS51384">
    <property type="entry name" value="FAD_FR"/>
    <property type="match status" value="1"/>
</dbReference>
<evidence type="ECO:0000256" key="3">
    <source>
        <dbReference type="ARBA" id="ARBA00022630"/>
    </source>
</evidence>
<gene>
    <name evidence="10" type="ORF">MAR_009243</name>
</gene>
<evidence type="ECO:0000313" key="10">
    <source>
        <dbReference type="EMBL" id="WAR02685.1"/>
    </source>
</evidence>
<keyword evidence="3" id="KW-0285">Flavoprotein</keyword>
<dbReference type="SUPFAM" id="SSF63380">
    <property type="entry name" value="Riboflavin synthase domain-like"/>
    <property type="match status" value="1"/>
</dbReference>
<dbReference type="InterPro" id="IPR023173">
    <property type="entry name" value="NADPH_Cyt_P450_Rdtase_alpha"/>
</dbReference>
<feature type="domain" description="FAD-binding FR-type" evidence="9">
    <location>
        <begin position="240"/>
        <end position="476"/>
    </location>
</feature>
<evidence type="ECO:0000256" key="5">
    <source>
        <dbReference type="ARBA" id="ARBA00022827"/>
    </source>
</evidence>
<evidence type="ECO:0000259" key="8">
    <source>
        <dbReference type="PROSITE" id="PS50902"/>
    </source>
</evidence>
<dbReference type="Gene3D" id="3.40.50.80">
    <property type="entry name" value="Nucleotide-binding domain of ferredoxin-NADP reductase (FNR) module"/>
    <property type="match status" value="1"/>
</dbReference>
<reference evidence="10" key="1">
    <citation type="submission" date="2022-11" db="EMBL/GenBank/DDBJ databases">
        <title>Centuries of genome instability and evolution in soft-shell clam transmissible cancer (bioRxiv).</title>
        <authorList>
            <person name="Hart S.F.M."/>
            <person name="Yonemitsu M.A."/>
            <person name="Giersch R.M."/>
            <person name="Beal B.F."/>
            <person name="Arriagada G."/>
            <person name="Davis B.W."/>
            <person name="Ostrander E.A."/>
            <person name="Goff S.P."/>
            <person name="Metzger M.J."/>
        </authorList>
    </citation>
    <scope>NUCLEOTIDE SEQUENCE</scope>
    <source>
        <strain evidence="10">MELC-2E11</strain>
        <tissue evidence="10">Siphon/mantle</tissue>
    </source>
</reference>
<evidence type="ECO:0000259" key="9">
    <source>
        <dbReference type="PROSITE" id="PS51384"/>
    </source>
</evidence>
<evidence type="ECO:0000256" key="2">
    <source>
        <dbReference type="ARBA" id="ARBA00001974"/>
    </source>
</evidence>
<feature type="domain" description="Flavodoxin-like" evidence="8">
    <location>
        <begin position="67"/>
        <end position="212"/>
    </location>
</feature>
<dbReference type="Gene3D" id="3.40.50.360">
    <property type="match status" value="1"/>
</dbReference>
<dbReference type="InterPro" id="IPR001709">
    <property type="entry name" value="Flavoprot_Pyr_Nucl_cyt_Rdtase"/>
</dbReference>
<dbReference type="Gene3D" id="1.20.990.10">
    <property type="entry name" value="NADPH-cytochrome p450 Reductase, Chain A, domain 3"/>
    <property type="match status" value="1"/>
</dbReference>
<dbReference type="Proteomes" id="UP001164746">
    <property type="component" value="Chromosome 4"/>
</dbReference>
<dbReference type="EMBL" id="CP111015">
    <property type="protein sequence ID" value="WAR02685.1"/>
    <property type="molecule type" value="Genomic_DNA"/>
</dbReference>
<evidence type="ECO:0000256" key="6">
    <source>
        <dbReference type="ARBA" id="ARBA00022857"/>
    </source>
</evidence>
<dbReference type="Pfam" id="PF00258">
    <property type="entry name" value="Flavodoxin_1"/>
    <property type="match status" value="1"/>
</dbReference>
<keyword evidence="11" id="KW-1185">Reference proteome</keyword>
<dbReference type="InterPro" id="IPR008254">
    <property type="entry name" value="Flavodoxin/NO_synth"/>
</dbReference>
<dbReference type="Pfam" id="PF00667">
    <property type="entry name" value="FAD_binding_1"/>
    <property type="match status" value="1"/>
</dbReference>
<proteinExistence type="predicted"/>
<dbReference type="InterPro" id="IPR001094">
    <property type="entry name" value="Flavdoxin-like"/>
</dbReference>
<dbReference type="InterPro" id="IPR017938">
    <property type="entry name" value="Riboflavin_synthase-like_b-brl"/>
</dbReference>
<dbReference type="InterPro" id="IPR029039">
    <property type="entry name" value="Flavoprotein-like_sf"/>
</dbReference>
<dbReference type="Pfam" id="PF00175">
    <property type="entry name" value="NAD_binding_1"/>
    <property type="match status" value="1"/>
</dbReference>
<keyword evidence="6" id="KW-0521">NADP</keyword>
<dbReference type="InterPro" id="IPR017927">
    <property type="entry name" value="FAD-bd_FR_type"/>
</dbReference>
<dbReference type="SUPFAM" id="SSF52343">
    <property type="entry name" value="Ferredoxin reductase-like, C-terminal NADP-linked domain"/>
    <property type="match status" value="1"/>
</dbReference>
<dbReference type="SUPFAM" id="SSF52218">
    <property type="entry name" value="Flavoproteins"/>
    <property type="match status" value="1"/>
</dbReference>
<evidence type="ECO:0000313" key="11">
    <source>
        <dbReference type="Proteomes" id="UP001164746"/>
    </source>
</evidence>
<sequence>MDMFLLVLGLIGIIFYFYKLVTEYSPSEFEESSIESFLISGGPTKSGQVTSQDDRNRKDYIDEGRQLLILYGTEYGCSEEVARLLYDKIDALNDKDEEYPLQPRLLNVRDFKLIDWTHEQICFVVISTSGDGVPPTDAIDFYNYLQNTDVVEIREMRFSVLALGDSNYPQFCKVGHTLHERLVTLGGECVVSLTDVDMEDWTVIKSWLDRVTAYLTTAHINPSVDYIRHGDITEDNCSRKTPFVATLKVKRQLTVVETPMDKETVHCEFDVTGSELTWLPGDAVGIYPENNRAEVCCLVLAMKCTGNELGPLPASAYKTQGTPAGDQCLSSVLQKYYDLKSVKPDLLLTLKDHLGNSQEAGKLELLLRDEISKKNTRLYGYLEPREVVDVLEDFPSHTLPWQHILPCLKALQPRYYSIASSPKVDKNTICVTAAVVRYETLGRPRTGVTTTYLQDRLEVGGHCPMFISHNPGFQPPACRSIPIIMIGPGTGIAPFIAFIQERAIEKVSKSSDESFGSGRTLLYFGCRHRDRDYLHREHLEAWSSSGVLELRVAFSRDQAHKVYVQHLLHDDGAQIWALLEKEKAHLYVCGDAKHMAHDVHTTLLDIVQGQGHMTREEAEMYLTDLEASEQYQKDVWVV</sequence>
<keyword evidence="7" id="KW-0560">Oxidoreductase</keyword>
<keyword evidence="4" id="KW-0288">FMN</keyword>
<dbReference type="PROSITE" id="PS50902">
    <property type="entry name" value="FLAVODOXIN_LIKE"/>
    <property type="match status" value="1"/>
</dbReference>